<dbReference type="GO" id="GO:0005930">
    <property type="term" value="C:axoneme"/>
    <property type="evidence" value="ECO:0007669"/>
    <property type="project" value="UniProtKB-SubCell"/>
</dbReference>
<feature type="region of interest" description="Disordered" evidence="5">
    <location>
        <begin position="151"/>
        <end position="265"/>
    </location>
</feature>
<evidence type="ECO:0000256" key="1">
    <source>
        <dbReference type="ARBA" id="ARBA00004430"/>
    </source>
</evidence>
<evidence type="ECO:0000313" key="6">
    <source>
        <dbReference type="EMBL" id="KAG2498236.1"/>
    </source>
</evidence>
<dbReference type="PANTHER" id="PTHR11375">
    <property type="entry name" value="ACIDIC LEUCINE-RICH NUCLEAR PHOSPHOPROTEIN 32"/>
    <property type="match status" value="1"/>
</dbReference>
<dbReference type="FunFam" id="3.80.10.10:FF:000131">
    <property type="entry name" value="acidic leucine-rich nuclear phosphoprotein 32-related protein-like"/>
    <property type="match status" value="1"/>
</dbReference>
<feature type="compositionally biased region" description="Acidic residues" evidence="5">
    <location>
        <begin position="252"/>
        <end position="265"/>
    </location>
</feature>
<dbReference type="PANTHER" id="PTHR11375:SF0">
    <property type="entry name" value="ACIDIC LEUCINE-RICH NUCLEAR PHOSPHOPROTEIN 32 FAMILY MEMBER A"/>
    <property type="match status" value="1"/>
</dbReference>
<evidence type="ECO:0000313" key="7">
    <source>
        <dbReference type="Proteomes" id="UP000612055"/>
    </source>
</evidence>
<keyword evidence="7" id="KW-1185">Reference proteome</keyword>
<sequence length="265" mass="28732">MKDLPQAISDELSKQKKQPEELVSLNLDARAKATSVQGIDAFVNLKSLSLCSLGLTTLEGFPKLPKLVRLTLSDNRISGGLQHLVDAGLTSLRVLELANNRIASVEELAPLKGLPSLQCLDVDACPLTKQPGHAAKVFAMLDELKYLDNVDKEGRERDGDEEEEDFEEEDAGEEEYEEGGGEGEEEDEEGAEFDEEKEYAVLVGPDAVGEDEDGDYEAEGEGDDDDDDEGEAEEEAGEGAPATGTKRKREDEEPEEGADEEGGDE</sequence>
<comment type="similarity">
    <text evidence="4">Belongs to the ANP32 family.</text>
</comment>
<dbReference type="Pfam" id="PF14580">
    <property type="entry name" value="LRR_9"/>
    <property type="match status" value="1"/>
</dbReference>
<feature type="compositionally biased region" description="Acidic residues" evidence="5">
    <location>
        <begin position="159"/>
        <end position="197"/>
    </location>
</feature>
<organism evidence="6 7">
    <name type="scientific">Edaphochlamys debaryana</name>
    <dbReference type="NCBI Taxonomy" id="47281"/>
    <lineage>
        <taxon>Eukaryota</taxon>
        <taxon>Viridiplantae</taxon>
        <taxon>Chlorophyta</taxon>
        <taxon>core chlorophytes</taxon>
        <taxon>Chlorophyceae</taxon>
        <taxon>CS clade</taxon>
        <taxon>Chlamydomonadales</taxon>
        <taxon>Chlamydomonadales incertae sedis</taxon>
        <taxon>Edaphochlamys</taxon>
    </lineage>
</organism>
<feature type="compositionally biased region" description="Acidic residues" evidence="5">
    <location>
        <begin position="208"/>
        <end position="237"/>
    </location>
</feature>
<proteinExistence type="inferred from homology"/>
<dbReference type="OrthoDB" id="2160613at2759"/>
<comment type="subcellular location">
    <subcellularLocation>
        <location evidence="1">Cytoplasm</location>
        <location evidence="1">Cytoskeleton</location>
        <location evidence="1">Cilium axoneme</location>
    </subcellularLocation>
</comment>
<gene>
    <name evidence="6" type="ORF">HYH03_003986</name>
</gene>
<protein>
    <submittedName>
        <fullName evidence="6">Uncharacterized protein</fullName>
    </submittedName>
</protein>
<dbReference type="EMBL" id="JAEHOE010000011">
    <property type="protein sequence ID" value="KAG2498236.1"/>
    <property type="molecule type" value="Genomic_DNA"/>
</dbReference>
<dbReference type="PROSITE" id="PS51450">
    <property type="entry name" value="LRR"/>
    <property type="match status" value="1"/>
</dbReference>
<evidence type="ECO:0000256" key="2">
    <source>
        <dbReference type="ARBA" id="ARBA00022614"/>
    </source>
</evidence>
<evidence type="ECO:0000256" key="3">
    <source>
        <dbReference type="ARBA" id="ARBA00022737"/>
    </source>
</evidence>
<reference evidence="6" key="1">
    <citation type="journal article" date="2020" name="bioRxiv">
        <title>Comparative genomics of Chlamydomonas.</title>
        <authorList>
            <person name="Craig R.J."/>
            <person name="Hasan A.R."/>
            <person name="Ness R.W."/>
            <person name="Keightley P.D."/>
        </authorList>
    </citation>
    <scope>NUCLEOTIDE SEQUENCE</scope>
    <source>
        <strain evidence="6">CCAP 11/70</strain>
    </source>
</reference>
<dbReference type="Gene3D" id="3.80.10.10">
    <property type="entry name" value="Ribonuclease Inhibitor"/>
    <property type="match status" value="1"/>
</dbReference>
<keyword evidence="3" id="KW-0677">Repeat</keyword>
<dbReference type="GO" id="GO:0005634">
    <property type="term" value="C:nucleus"/>
    <property type="evidence" value="ECO:0007669"/>
    <property type="project" value="TreeGrafter"/>
</dbReference>
<dbReference type="SMART" id="SM00365">
    <property type="entry name" value="LRR_SD22"/>
    <property type="match status" value="3"/>
</dbReference>
<dbReference type="InterPro" id="IPR032675">
    <property type="entry name" value="LRR_dom_sf"/>
</dbReference>
<dbReference type="InterPro" id="IPR001611">
    <property type="entry name" value="Leu-rich_rpt"/>
</dbReference>
<dbReference type="SUPFAM" id="SSF52058">
    <property type="entry name" value="L domain-like"/>
    <property type="match status" value="1"/>
</dbReference>
<accession>A0A836C2P6</accession>
<dbReference type="InterPro" id="IPR045081">
    <property type="entry name" value="AN32"/>
</dbReference>
<evidence type="ECO:0000256" key="4">
    <source>
        <dbReference type="ARBA" id="ARBA00025777"/>
    </source>
</evidence>
<dbReference type="AlphaFoldDB" id="A0A836C2P6"/>
<comment type="caution">
    <text evidence="6">The sequence shown here is derived from an EMBL/GenBank/DDBJ whole genome shotgun (WGS) entry which is preliminary data.</text>
</comment>
<dbReference type="Proteomes" id="UP000612055">
    <property type="component" value="Unassembled WGS sequence"/>
</dbReference>
<dbReference type="GO" id="GO:0042393">
    <property type="term" value="F:histone binding"/>
    <property type="evidence" value="ECO:0007669"/>
    <property type="project" value="TreeGrafter"/>
</dbReference>
<evidence type="ECO:0000256" key="5">
    <source>
        <dbReference type="SAM" id="MobiDB-lite"/>
    </source>
</evidence>
<keyword evidence="2" id="KW-0433">Leucine-rich repeat</keyword>
<name>A0A836C2P6_9CHLO</name>